<dbReference type="Gene3D" id="1.20.1280.50">
    <property type="match status" value="1"/>
</dbReference>
<dbReference type="EMBL" id="JBJUIK010000005">
    <property type="protein sequence ID" value="KAL3526650.1"/>
    <property type="molecule type" value="Genomic_DNA"/>
</dbReference>
<dbReference type="Pfam" id="PF07734">
    <property type="entry name" value="FBA_1"/>
    <property type="match status" value="1"/>
</dbReference>
<reference evidence="2 3" key="1">
    <citation type="submission" date="2024-11" db="EMBL/GenBank/DDBJ databases">
        <title>A near-complete genome assembly of Cinchona calisaya.</title>
        <authorList>
            <person name="Lian D.C."/>
            <person name="Zhao X.W."/>
            <person name="Wei L."/>
        </authorList>
    </citation>
    <scope>NUCLEOTIDE SEQUENCE [LARGE SCALE GENOMIC DNA]</scope>
    <source>
        <tissue evidence="2">Nenye</tissue>
    </source>
</reference>
<organism evidence="2 3">
    <name type="scientific">Cinchona calisaya</name>
    <dbReference type="NCBI Taxonomy" id="153742"/>
    <lineage>
        <taxon>Eukaryota</taxon>
        <taxon>Viridiplantae</taxon>
        <taxon>Streptophyta</taxon>
        <taxon>Embryophyta</taxon>
        <taxon>Tracheophyta</taxon>
        <taxon>Spermatophyta</taxon>
        <taxon>Magnoliopsida</taxon>
        <taxon>eudicotyledons</taxon>
        <taxon>Gunneridae</taxon>
        <taxon>Pentapetalae</taxon>
        <taxon>asterids</taxon>
        <taxon>lamiids</taxon>
        <taxon>Gentianales</taxon>
        <taxon>Rubiaceae</taxon>
        <taxon>Cinchonoideae</taxon>
        <taxon>Cinchoneae</taxon>
        <taxon>Cinchona</taxon>
    </lineage>
</organism>
<proteinExistence type="predicted"/>
<dbReference type="InterPro" id="IPR001810">
    <property type="entry name" value="F-box_dom"/>
</dbReference>
<dbReference type="NCBIfam" id="TIGR01640">
    <property type="entry name" value="F_box_assoc_1"/>
    <property type="match status" value="1"/>
</dbReference>
<dbReference type="Proteomes" id="UP001630127">
    <property type="component" value="Unassembled WGS sequence"/>
</dbReference>
<keyword evidence="3" id="KW-1185">Reference proteome</keyword>
<dbReference type="AlphaFoldDB" id="A0ABD3A823"/>
<feature type="domain" description="F-box" evidence="1">
    <location>
        <begin position="8"/>
        <end position="53"/>
    </location>
</feature>
<evidence type="ECO:0000259" key="1">
    <source>
        <dbReference type="PROSITE" id="PS50181"/>
    </source>
</evidence>
<dbReference type="PANTHER" id="PTHR31672:SF13">
    <property type="entry name" value="F-BOX PROTEIN CPR30-LIKE"/>
    <property type="match status" value="1"/>
</dbReference>
<gene>
    <name evidence="2" type="ORF">ACH5RR_011306</name>
</gene>
<name>A0ABD3A823_9GENT</name>
<dbReference type="PROSITE" id="PS50181">
    <property type="entry name" value="FBOX"/>
    <property type="match status" value="1"/>
</dbReference>
<dbReference type="InterPro" id="IPR050796">
    <property type="entry name" value="SCF_F-box_component"/>
</dbReference>
<dbReference type="SUPFAM" id="SSF81383">
    <property type="entry name" value="F-box domain"/>
    <property type="match status" value="1"/>
</dbReference>
<protein>
    <recommendedName>
        <fullName evidence="1">F-box domain-containing protein</fullName>
    </recommendedName>
</protein>
<dbReference type="InterPro" id="IPR006527">
    <property type="entry name" value="F-box-assoc_dom_typ1"/>
</dbReference>
<dbReference type="InterPro" id="IPR036047">
    <property type="entry name" value="F-box-like_dom_sf"/>
</dbReference>
<evidence type="ECO:0000313" key="3">
    <source>
        <dbReference type="Proteomes" id="UP001630127"/>
    </source>
</evidence>
<evidence type="ECO:0000313" key="2">
    <source>
        <dbReference type="EMBL" id="KAL3526650.1"/>
    </source>
</evidence>
<accession>A0ABD3A823</accession>
<dbReference type="Pfam" id="PF00646">
    <property type="entry name" value="F-box"/>
    <property type="match status" value="1"/>
</dbReference>
<dbReference type="CDD" id="cd22157">
    <property type="entry name" value="F-box_AtFBW1-like"/>
    <property type="match status" value="1"/>
</dbReference>
<sequence>MQNGNDSGPPIQNLPEDVLTEILIRLPVKSLLQFRCVCKAWCALIKSPLFINIHLSRSRMNNKCVMVNRFIKDENKNMISYHSHDDKESLRVVEVPYLLEPPRFDLEHAKLLGPCNGIICLTDFCDIYLCNPATHECKKLPPVPFGCPEEHDYSTHYVGFGFDQTTNTFKVIRILRWRPDGEYLDYVRRYDVIPPARAELYYLNSNSWREMDAILPWNFYYCPCFALLFKGSFHWHANSESSDCILSFDMSTEAFREIEYPDEANPDGFGIGLALEPANARRMSLVSLNNSLALVLYSDPFGQTLEQVIDIWVMMEYGVKESWIKNFSIRPLFGIRCPISSWNDDKLLLESSSGQLISCPLQDSAQLKEYDIYGDQASIGAVIFEESLVSLSSGTN</sequence>
<dbReference type="InterPro" id="IPR017451">
    <property type="entry name" value="F-box-assoc_interact_dom"/>
</dbReference>
<dbReference type="PANTHER" id="PTHR31672">
    <property type="entry name" value="BNACNNG10540D PROTEIN"/>
    <property type="match status" value="1"/>
</dbReference>
<dbReference type="SMART" id="SM00256">
    <property type="entry name" value="FBOX"/>
    <property type="match status" value="1"/>
</dbReference>
<comment type="caution">
    <text evidence="2">The sequence shown here is derived from an EMBL/GenBank/DDBJ whole genome shotgun (WGS) entry which is preliminary data.</text>
</comment>